<dbReference type="AlphaFoldDB" id="A0A4Y4CNK3"/>
<feature type="signal peptide" evidence="7">
    <location>
        <begin position="1"/>
        <end position="22"/>
    </location>
</feature>
<evidence type="ECO:0000313" key="9">
    <source>
        <dbReference type="EMBL" id="GEC94515.1"/>
    </source>
</evidence>
<dbReference type="GO" id="GO:0004222">
    <property type="term" value="F:metalloendopeptidase activity"/>
    <property type="evidence" value="ECO:0007669"/>
    <property type="project" value="InterPro"/>
</dbReference>
<dbReference type="GO" id="GO:0046872">
    <property type="term" value="F:metal ion binding"/>
    <property type="evidence" value="ECO:0007669"/>
    <property type="project" value="UniProtKB-KW"/>
</dbReference>
<evidence type="ECO:0000313" key="10">
    <source>
        <dbReference type="Proteomes" id="UP000318422"/>
    </source>
</evidence>
<keyword evidence="5 6" id="KW-0482">Metalloprotease</keyword>
<dbReference type="Gene3D" id="3.30.2010.10">
    <property type="entry name" value="Metalloproteases ('zincins'), catalytic domain"/>
    <property type="match status" value="1"/>
</dbReference>
<keyword evidence="7" id="KW-0732">Signal</keyword>
<dbReference type="GO" id="GO:0016020">
    <property type="term" value="C:membrane"/>
    <property type="evidence" value="ECO:0007669"/>
    <property type="project" value="TreeGrafter"/>
</dbReference>
<dbReference type="GO" id="GO:0051603">
    <property type="term" value="P:proteolysis involved in protein catabolic process"/>
    <property type="evidence" value="ECO:0007669"/>
    <property type="project" value="TreeGrafter"/>
</dbReference>
<proteinExistence type="inferred from homology"/>
<keyword evidence="4 6" id="KW-0862">Zinc</keyword>
<dbReference type="PANTHER" id="PTHR22726">
    <property type="entry name" value="METALLOENDOPEPTIDASE OMA1"/>
    <property type="match status" value="1"/>
</dbReference>
<feature type="domain" description="Peptidase M48" evidence="8">
    <location>
        <begin position="80"/>
        <end position="262"/>
    </location>
</feature>
<keyword evidence="1 6" id="KW-0645">Protease</keyword>
<keyword evidence="10" id="KW-1185">Reference proteome</keyword>
<evidence type="ECO:0000256" key="4">
    <source>
        <dbReference type="ARBA" id="ARBA00022833"/>
    </source>
</evidence>
<protein>
    <submittedName>
        <fullName evidence="9">Lipoprotein</fullName>
    </submittedName>
</protein>
<comment type="caution">
    <text evidence="9">The sequence shown here is derived from an EMBL/GenBank/DDBJ whole genome shotgun (WGS) entry which is preliminary data.</text>
</comment>
<dbReference type="Pfam" id="PF01435">
    <property type="entry name" value="Peptidase_M48"/>
    <property type="match status" value="1"/>
</dbReference>
<dbReference type="PROSITE" id="PS51257">
    <property type="entry name" value="PROKAR_LIPOPROTEIN"/>
    <property type="match status" value="1"/>
</dbReference>
<evidence type="ECO:0000256" key="7">
    <source>
        <dbReference type="SAM" id="SignalP"/>
    </source>
</evidence>
<dbReference type="PANTHER" id="PTHR22726:SF1">
    <property type="entry name" value="METALLOENDOPEPTIDASE OMA1, MITOCHONDRIAL"/>
    <property type="match status" value="1"/>
</dbReference>
<evidence type="ECO:0000256" key="1">
    <source>
        <dbReference type="ARBA" id="ARBA00022670"/>
    </source>
</evidence>
<evidence type="ECO:0000256" key="3">
    <source>
        <dbReference type="ARBA" id="ARBA00022801"/>
    </source>
</evidence>
<dbReference type="InterPro" id="IPR001915">
    <property type="entry name" value="Peptidase_M48"/>
</dbReference>
<evidence type="ECO:0000256" key="6">
    <source>
        <dbReference type="RuleBase" id="RU003983"/>
    </source>
</evidence>
<gene>
    <name evidence="9" type="ORF">ZRA01_05880</name>
</gene>
<comment type="cofactor">
    <cofactor evidence="6">
        <name>Zn(2+)</name>
        <dbReference type="ChEBI" id="CHEBI:29105"/>
    </cofactor>
    <text evidence="6">Binds 1 zinc ion per subunit.</text>
</comment>
<evidence type="ECO:0000256" key="5">
    <source>
        <dbReference type="ARBA" id="ARBA00023049"/>
    </source>
</evidence>
<evidence type="ECO:0000259" key="8">
    <source>
        <dbReference type="Pfam" id="PF01435"/>
    </source>
</evidence>
<accession>A0A4Y4CNK3</accession>
<reference evidence="9 10" key="1">
    <citation type="submission" date="2019-06" db="EMBL/GenBank/DDBJ databases">
        <title>Whole genome shotgun sequence of Zoogloea ramigera NBRC 15342.</title>
        <authorList>
            <person name="Hosoyama A."/>
            <person name="Uohara A."/>
            <person name="Ohji S."/>
            <person name="Ichikawa N."/>
        </authorList>
    </citation>
    <scope>NUCLEOTIDE SEQUENCE [LARGE SCALE GENOMIC DNA]</scope>
    <source>
        <strain evidence="9 10">NBRC 15342</strain>
    </source>
</reference>
<evidence type="ECO:0000256" key="2">
    <source>
        <dbReference type="ARBA" id="ARBA00022723"/>
    </source>
</evidence>
<keyword evidence="3 6" id="KW-0378">Hydrolase</keyword>
<organism evidence="9 10">
    <name type="scientific">Zoogloea ramigera</name>
    <dbReference type="NCBI Taxonomy" id="350"/>
    <lineage>
        <taxon>Bacteria</taxon>
        <taxon>Pseudomonadati</taxon>
        <taxon>Pseudomonadota</taxon>
        <taxon>Betaproteobacteria</taxon>
        <taxon>Rhodocyclales</taxon>
        <taxon>Zoogloeaceae</taxon>
        <taxon>Zoogloea</taxon>
    </lineage>
</organism>
<dbReference type="CDD" id="cd07331">
    <property type="entry name" value="M48C_Oma1_like"/>
    <property type="match status" value="1"/>
</dbReference>
<sequence>MMKMLVALGRRVVGLLPLAVLAALVTGCQTVQTTQGGVVGVEREQRMMVSANEMVSASAQSYQKILQEARQKNALNRDPAQVERVRNVARRLIPATGAFRPDAPAWKWEVNVLSSNELNAWCMAGGKIAFYTGIIDRLQLTDDEIAAIMGHEIAHALREHARERASQTMMTNIGVSVLGAVLGAGQMGTDLIGTVAKVSFQLPNSREHETEADRMGVELAARGGYDPRAAISLWKKMAKASNGGPPQWLSTHPSNETRQGDLAQYASRVMPLYEQATQRPRAVK</sequence>
<dbReference type="InterPro" id="IPR051156">
    <property type="entry name" value="Mito/Outer_Membr_Metalloprot"/>
</dbReference>
<dbReference type="EMBL" id="BJNV01000007">
    <property type="protein sequence ID" value="GEC94515.1"/>
    <property type="molecule type" value="Genomic_DNA"/>
</dbReference>
<keyword evidence="9" id="KW-0449">Lipoprotein</keyword>
<dbReference type="Proteomes" id="UP000318422">
    <property type="component" value="Unassembled WGS sequence"/>
</dbReference>
<feature type="chain" id="PRO_5021443033" evidence="7">
    <location>
        <begin position="23"/>
        <end position="284"/>
    </location>
</feature>
<name>A0A4Y4CNK3_ZOORA</name>
<keyword evidence="2" id="KW-0479">Metal-binding</keyword>
<comment type="similarity">
    <text evidence="6">Belongs to the peptidase M48 family.</text>
</comment>